<name>A0A7T8B9U7_9SPIR</name>
<dbReference type="Proteomes" id="UP000595917">
    <property type="component" value="Chromosome"/>
</dbReference>
<evidence type="ECO:0000313" key="2">
    <source>
        <dbReference type="Proteomes" id="UP000595917"/>
    </source>
</evidence>
<sequence>MVYYILHYPGRATAAAMGTVQKHGDTGPGVLPEEKGEGLLVDLKVSKAAFSPFASDTPRYRYAPCFCRSGYTAAALPSVR</sequence>
<reference evidence="1" key="1">
    <citation type="submission" date="2021-01" db="EMBL/GenBank/DDBJ databases">
        <title>Description of Breznakiella homolactica.</title>
        <authorList>
            <person name="Song Y."/>
            <person name="Brune A."/>
        </authorList>
    </citation>
    <scope>NUCLEOTIDE SEQUENCE</scope>
    <source>
        <strain evidence="1">RmG30</strain>
    </source>
</reference>
<dbReference type="EMBL" id="CP067089">
    <property type="protein sequence ID" value="QQO08315.1"/>
    <property type="molecule type" value="Genomic_DNA"/>
</dbReference>
<evidence type="ECO:0000313" key="1">
    <source>
        <dbReference type="EMBL" id="QQO08315.1"/>
    </source>
</evidence>
<protein>
    <submittedName>
        <fullName evidence="1">Uncharacterized protein</fullName>
    </submittedName>
</protein>
<accession>A0A7T8B9U7</accession>
<gene>
    <name evidence="1" type="ORF">JFL75_15455</name>
</gene>
<organism evidence="1 2">
    <name type="scientific">Breznakiella homolactica</name>
    <dbReference type="NCBI Taxonomy" id="2798577"/>
    <lineage>
        <taxon>Bacteria</taxon>
        <taxon>Pseudomonadati</taxon>
        <taxon>Spirochaetota</taxon>
        <taxon>Spirochaetia</taxon>
        <taxon>Spirochaetales</taxon>
        <taxon>Breznakiellaceae</taxon>
        <taxon>Breznakiella</taxon>
    </lineage>
</organism>
<keyword evidence="2" id="KW-1185">Reference proteome</keyword>
<dbReference type="KEGG" id="bhc:JFL75_15455"/>
<dbReference type="RefSeq" id="WP_215625621.1">
    <property type="nucleotide sequence ID" value="NZ_CP067089.2"/>
</dbReference>
<proteinExistence type="predicted"/>
<dbReference type="AlphaFoldDB" id="A0A7T8B9U7"/>